<dbReference type="Gene3D" id="1.25.40.20">
    <property type="entry name" value="Ankyrin repeat-containing domain"/>
    <property type="match status" value="1"/>
</dbReference>
<reference evidence="2 3" key="1">
    <citation type="submission" date="2014-11" db="EMBL/GenBank/DDBJ databases">
        <authorList>
            <person name="Zhu J."/>
            <person name="Qi W."/>
            <person name="Song R."/>
        </authorList>
    </citation>
    <scope>NUCLEOTIDE SEQUENCE [LARGE SCALE GENOMIC DNA]</scope>
</reference>
<dbReference type="PROSITE" id="PS50297">
    <property type="entry name" value="ANK_REP_REGION"/>
    <property type="match status" value="1"/>
</dbReference>
<dbReference type="InterPro" id="IPR002110">
    <property type="entry name" value="Ankyrin_rpt"/>
</dbReference>
<keyword evidence="3" id="KW-1185">Reference proteome</keyword>
<organism evidence="2 3">
    <name type="scientific">Vitrella brassicaformis (strain CCMP3155)</name>
    <dbReference type="NCBI Taxonomy" id="1169540"/>
    <lineage>
        <taxon>Eukaryota</taxon>
        <taxon>Sar</taxon>
        <taxon>Alveolata</taxon>
        <taxon>Colpodellida</taxon>
        <taxon>Vitrellaceae</taxon>
        <taxon>Vitrella</taxon>
    </lineage>
</organism>
<dbReference type="InterPro" id="IPR036770">
    <property type="entry name" value="Ankyrin_rpt-contain_sf"/>
</dbReference>
<protein>
    <submittedName>
        <fullName evidence="2">Uncharacterized protein</fullName>
    </submittedName>
</protein>
<dbReference type="AlphaFoldDB" id="A0A0G4EQ34"/>
<dbReference type="Proteomes" id="UP000041254">
    <property type="component" value="Unassembled WGS sequence"/>
</dbReference>
<dbReference type="InParanoid" id="A0A0G4EQ34"/>
<dbReference type="SUPFAM" id="SSF48403">
    <property type="entry name" value="Ankyrin repeat"/>
    <property type="match status" value="1"/>
</dbReference>
<accession>A0A0G4EQ34</accession>
<evidence type="ECO:0000313" key="3">
    <source>
        <dbReference type="Proteomes" id="UP000041254"/>
    </source>
</evidence>
<name>A0A0G4EQ34_VITBC</name>
<proteinExistence type="predicted"/>
<sequence>MFGTLTDADPSQRLFFRGRPMRLISLVAQSSLADAPAIIHTFLARLGSEEALRGDPYPSRVAIVCGRYDVAHIMLNYIMDSDVGDPSSGLAQLKLLFDVARHNPFMQPIVKLAMVSRLVELEPGQLRQRDANRRLPIHEFCRHPLRSEAAQEKLIDLLVRRGFTYTLNTTDTAGATPLQLAASRPNANGLLRGLLRHGADLWSAGVPRGSRLGRLAWMPTNASLTPTNDGIMKEIKMEIAGYMCNAIPPYLLAPLWHRISQIIRLFITTALERTTAATPRERVDVFKMRFGFAASHCADREMKLTLQELVEVAFREEAA</sequence>
<evidence type="ECO:0000256" key="1">
    <source>
        <dbReference type="PROSITE-ProRule" id="PRU00023"/>
    </source>
</evidence>
<dbReference type="PhylomeDB" id="A0A0G4EQ34"/>
<dbReference type="PROSITE" id="PS50088">
    <property type="entry name" value="ANK_REPEAT"/>
    <property type="match status" value="1"/>
</dbReference>
<feature type="repeat" description="ANK" evidence="1">
    <location>
        <begin position="173"/>
        <end position="201"/>
    </location>
</feature>
<dbReference type="EMBL" id="CDMY01000282">
    <property type="protein sequence ID" value="CEL99512.1"/>
    <property type="molecule type" value="Genomic_DNA"/>
</dbReference>
<keyword evidence="1" id="KW-0040">ANK repeat</keyword>
<evidence type="ECO:0000313" key="2">
    <source>
        <dbReference type="EMBL" id="CEL99512.1"/>
    </source>
</evidence>
<dbReference type="VEuPathDB" id="CryptoDB:Vbra_20652"/>
<gene>
    <name evidence="2" type="ORF">Vbra_20652</name>
</gene>